<evidence type="ECO:0000256" key="1">
    <source>
        <dbReference type="SAM" id="MobiDB-lite"/>
    </source>
</evidence>
<name>A0A914QY25_9BILA</name>
<feature type="compositionally biased region" description="Low complexity" evidence="1">
    <location>
        <begin position="138"/>
        <end position="159"/>
    </location>
</feature>
<feature type="compositionally biased region" description="Basic and acidic residues" evidence="1">
    <location>
        <begin position="196"/>
        <end position="213"/>
    </location>
</feature>
<feature type="compositionally biased region" description="Basic and acidic residues" evidence="1">
    <location>
        <begin position="176"/>
        <end position="188"/>
    </location>
</feature>
<dbReference type="AlphaFoldDB" id="A0A914QY25"/>
<keyword evidence="2" id="KW-1185">Reference proteome</keyword>
<dbReference type="Proteomes" id="UP000887578">
    <property type="component" value="Unplaced"/>
</dbReference>
<reference evidence="3" key="1">
    <citation type="submission" date="2022-11" db="UniProtKB">
        <authorList>
            <consortium name="WormBaseParasite"/>
        </authorList>
    </citation>
    <scope>IDENTIFICATION</scope>
</reference>
<feature type="region of interest" description="Disordered" evidence="1">
    <location>
        <begin position="116"/>
        <end position="213"/>
    </location>
</feature>
<proteinExistence type="predicted"/>
<evidence type="ECO:0000313" key="3">
    <source>
        <dbReference type="WBParaSite" id="PDA_v2.g8778.t1"/>
    </source>
</evidence>
<evidence type="ECO:0000313" key="2">
    <source>
        <dbReference type="Proteomes" id="UP000887578"/>
    </source>
</evidence>
<accession>A0A914QY25</accession>
<feature type="compositionally biased region" description="Polar residues" evidence="1">
    <location>
        <begin position="161"/>
        <end position="173"/>
    </location>
</feature>
<feature type="region of interest" description="Disordered" evidence="1">
    <location>
        <begin position="245"/>
        <end position="265"/>
    </location>
</feature>
<organism evidence="2 3">
    <name type="scientific">Panagrolaimus davidi</name>
    <dbReference type="NCBI Taxonomy" id="227884"/>
    <lineage>
        <taxon>Eukaryota</taxon>
        <taxon>Metazoa</taxon>
        <taxon>Ecdysozoa</taxon>
        <taxon>Nematoda</taxon>
        <taxon>Chromadorea</taxon>
        <taxon>Rhabditida</taxon>
        <taxon>Tylenchina</taxon>
        <taxon>Panagrolaimomorpha</taxon>
        <taxon>Panagrolaimoidea</taxon>
        <taxon>Panagrolaimidae</taxon>
        <taxon>Panagrolaimus</taxon>
    </lineage>
</organism>
<protein>
    <submittedName>
        <fullName evidence="3">Uncharacterized protein</fullName>
    </submittedName>
</protein>
<dbReference type="WBParaSite" id="PDA_v2.g8778.t1">
    <property type="protein sequence ID" value="PDA_v2.g8778.t1"/>
    <property type="gene ID" value="PDA_v2.g8778"/>
</dbReference>
<sequence length="265" mass="30579">MEQSQTMKEKRKTLITVLDICDSILPPRKTGNVSKEEKALRISLLYAIGKHFDLEEDFINNYYKRAHDQRYLIMKKTKENELKDEKKVESNEEQQHRLVIDKCVQQYSAQLLKIKKSKEEVARASQRSTKKLAPARLPPTKSTAPTKKLAPPKTKQPPKSNVPSKSNAPSKAQLSDGEKKAEKTAKEDSSEDELDKELKEAERKAKEVDRETKRVDLQLILAEKSLEVTAWKIFSHFGKVYLENDPPEYSYDPEVSKQYSEYPKL</sequence>